<keyword evidence="3" id="KW-1185">Reference proteome</keyword>
<keyword evidence="1" id="KW-1133">Transmembrane helix</keyword>
<comment type="caution">
    <text evidence="2">The sequence shown here is derived from an EMBL/GenBank/DDBJ whole genome shotgun (WGS) entry which is preliminary data.</text>
</comment>
<dbReference type="Proteomes" id="UP000031737">
    <property type="component" value="Unassembled WGS sequence"/>
</dbReference>
<dbReference type="AlphaFoldDB" id="A0A061IYB1"/>
<evidence type="ECO:0000313" key="2">
    <source>
        <dbReference type="EMBL" id="ESL07659.1"/>
    </source>
</evidence>
<dbReference type="OrthoDB" id="271558at2759"/>
<accession>A0A061IYB1</accession>
<sequence length="427" mass="48824">MGWTRIVVRQRNQLQWLLHRHGRTSSSVSVVSRRFITIGNASRFGASTGKGGAPTQWLLYPLQRRWRRFRAQRFPWKCLTVATSTLLLFVGYVALCIVVEWRMEASVQQLFQPHEEYPLEDWSEVEPTLREGDVVLLMGTGITSWKISTAQFVYSLMRPAALRFSHASVVVEPAQLERWSSQSFVPTTGVSVEASEGRRQLLSSCTIADMLQRERSMRHRKQKRGAILLEAVDNLDINAPDVDGKVRHECVQLVEAKRRLFGREGERWCYSRVAVRRLKGFEWTPQRKRLLRSFISENVGRPMDKSPLMILSFIHPKLYEWTGGRRQGTEISCSELIVDLYKHCGVIQKRMRMVPVKDGTTSTDGDVVLNPDGSFSCPQWYFNRPSIQTAPFHFAEGMEIDVLDFAEGVSLGPEVRMSLPGGEKQAH</sequence>
<evidence type="ECO:0000256" key="1">
    <source>
        <dbReference type="SAM" id="Phobius"/>
    </source>
</evidence>
<name>A0A061IYB1_TRYRA</name>
<organism evidence="2 3">
    <name type="scientific">Trypanosoma rangeli SC58</name>
    <dbReference type="NCBI Taxonomy" id="429131"/>
    <lineage>
        <taxon>Eukaryota</taxon>
        <taxon>Discoba</taxon>
        <taxon>Euglenozoa</taxon>
        <taxon>Kinetoplastea</taxon>
        <taxon>Metakinetoplastina</taxon>
        <taxon>Trypanosomatida</taxon>
        <taxon>Trypanosomatidae</taxon>
        <taxon>Trypanosoma</taxon>
        <taxon>Herpetosoma</taxon>
    </lineage>
</organism>
<dbReference type="VEuPathDB" id="TriTrypDB:TRSC58_04648"/>
<gene>
    <name evidence="2" type="ORF">TRSC58_04648</name>
</gene>
<evidence type="ECO:0000313" key="3">
    <source>
        <dbReference type="Proteomes" id="UP000031737"/>
    </source>
</evidence>
<keyword evidence="1" id="KW-0812">Transmembrane</keyword>
<proteinExistence type="predicted"/>
<dbReference type="Gene3D" id="3.90.1720.10">
    <property type="entry name" value="endopeptidase domain like (from Nostoc punctiforme)"/>
    <property type="match status" value="1"/>
</dbReference>
<dbReference type="EMBL" id="AUPL01004648">
    <property type="protein sequence ID" value="ESL07659.1"/>
    <property type="molecule type" value="Genomic_DNA"/>
</dbReference>
<feature type="transmembrane region" description="Helical" evidence="1">
    <location>
        <begin position="74"/>
        <end position="95"/>
    </location>
</feature>
<keyword evidence="1" id="KW-0472">Membrane</keyword>
<reference evidence="2 3" key="1">
    <citation type="submission" date="2013-07" db="EMBL/GenBank/DDBJ databases">
        <authorList>
            <person name="Stoco P.H."/>
            <person name="Wagner G."/>
            <person name="Gerber A."/>
            <person name="Zaha A."/>
            <person name="Thompson C."/>
            <person name="Bartholomeu D.C."/>
            <person name="Luckemeyer D.D."/>
            <person name="Bahia D."/>
            <person name="Loreto E."/>
            <person name="Prestes E.B."/>
            <person name="Lima F.M."/>
            <person name="Rodrigues-Luiz G."/>
            <person name="Vallejo G.A."/>
            <person name="Filho J.F."/>
            <person name="Monteiro K.M."/>
            <person name="Tyler K.M."/>
            <person name="de Almeida L.G."/>
            <person name="Ortiz M.F."/>
            <person name="Siervo M.A."/>
            <person name="de Moraes M.H."/>
            <person name="Cunha O.L."/>
            <person name="Mendonca-Neto R."/>
            <person name="Silva R."/>
            <person name="Teixeira S.M."/>
            <person name="Murta S.M."/>
            <person name="Sincero T.C."/>
            <person name="Mendes T.A."/>
            <person name="Urmenyi T.P."/>
            <person name="Silva V.G."/>
            <person name="da Rocha W.D."/>
            <person name="Andersson B."/>
            <person name="Romanha A.J."/>
            <person name="Steindel M."/>
            <person name="de Vasconcelos A.T."/>
            <person name="Grisard E.C."/>
        </authorList>
    </citation>
    <scope>NUCLEOTIDE SEQUENCE [LARGE SCALE GENOMIC DNA]</scope>
    <source>
        <strain evidence="2 3">SC58</strain>
    </source>
</reference>
<protein>
    <submittedName>
        <fullName evidence="2">Uncharacterized protein</fullName>
    </submittedName>
</protein>